<dbReference type="Pfam" id="PF04306">
    <property type="entry name" value="DUF456"/>
    <property type="match status" value="1"/>
</dbReference>
<name>A0A0B2AKP3_9MICC</name>
<keyword evidence="1" id="KW-0812">Transmembrane</keyword>
<evidence type="ECO:0000313" key="2">
    <source>
        <dbReference type="EMBL" id="KHL03931.1"/>
    </source>
</evidence>
<dbReference type="RefSeq" id="WP_043121915.1">
    <property type="nucleotide sequence ID" value="NZ_JTDL01000089.1"/>
</dbReference>
<organism evidence="2 3">
    <name type="scientific">Sinomonas humi</name>
    <dbReference type="NCBI Taxonomy" id="1338436"/>
    <lineage>
        <taxon>Bacteria</taxon>
        <taxon>Bacillati</taxon>
        <taxon>Actinomycetota</taxon>
        <taxon>Actinomycetes</taxon>
        <taxon>Micrococcales</taxon>
        <taxon>Micrococcaceae</taxon>
        <taxon>Sinomonas</taxon>
    </lineage>
</organism>
<comment type="caution">
    <text evidence="2">The sequence shown here is derived from an EMBL/GenBank/DDBJ whole genome shotgun (WGS) entry which is preliminary data.</text>
</comment>
<dbReference type="AlphaFoldDB" id="A0A0B2AKP3"/>
<dbReference type="InterPro" id="IPR007403">
    <property type="entry name" value="DUF456"/>
</dbReference>
<dbReference type="EMBL" id="JTDL01000089">
    <property type="protein sequence ID" value="KHL03931.1"/>
    <property type="molecule type" value="Genomic_DNA"/>
</dbReference>
<feature type="transmembrane region" description="Helical" evidence="1">
    <location>
        <begin position="134"/>
        <end position="164"/>
    </location>
</feature>
<sequence length="167" mass="17069">MDGPALAALLTGLALAVAVVGTIVPVLPGSLLGILALLEWALFGRSGSGGWIVFAVGTVLFAAGMAAAYVLTGRRLAARNIPNSSILAATVVGVVGMFVVPVLGLFIGFALGLLGSEWLRTRDFRSATSSSLVALKAIGIGHIVEFACAAAAVTLWVIAAWIYFSTR</sequence>
<dbReference type="OrthoDB" id="3733714at2"/>
<keyword evidence="1" id="KW-1133">Transmembrane helix</keyword>
<keyword evidence="3" id="KW-1185">Reference proteome</keyword>
<keyword evidence="1" id="KW-0472">Membrane</keyword>
<reference evidence="2 3" key="1">
    <citation type="submission" date="2014-09" db="EMBL/GenBank/DDBJ databases">
        <title>Genome sequence of Sinomonas sp. MUSC 117.</title>
        <authorList>
            <person name="Lee L.-H."/>
        </authorList>
    </citation>
    <scope>NUCLEOTIDE SEQUENCE [LARGE SCALE GENOMIC DNA]</scope>
    <source>
        <strain evidence="2 3">MUSC 117</strain>
    </source>
</reference>
<evidence type="ECO:0000256" key="1">
    <source>
        <dbReference type="SAM" id="Phobius"/>
    </source>
</evidence>
<feature type="transmembrane region" description="Helical" evidence="1">
    <location>
        <begin position="52"/>
        <end position="72"/>
    </location>
</feature>
<proteinExistence type="predicted"/>
<feature type="transmembrane region" description="Helical" evidence="1">
    <location>
        <begin position="84"/>
        <end position="114"/>
    </location>
</feature>
<protein>
    <submittedName>
        <fullName evidence="2">Membrane protein</fullName>
    </submittedName>
</protein>
<dbReference type="STRING" id="1338436.LK10_07705"/>
<gene>
    <name evidence="2" type="ORF">LK10_07705</name>
</gene>
<dbReference type="Proteomes" id="UP000030982">
    <property type="component" value="Unassembled WGS sequence"/>
</dbReference>
<evidence type="ECO:0000313" key="3">
    <source>
        <dbReference type="Proteomes" id="UP000030982"/>
    </source>
</evidence>
<accession>A0A0B2AKP3</accession>